<evidence type="ECO:0000256" key="3">
    <source>
        <dbReference type="ARBA" id="ARBA00022692"/>
    </source>
</evidence>
<dbReference type="Pfam" id="PF06140">
    <property type="entry name" value="Ifi-6-16"/>
    <property type="match status" value="1"/>
</dbReference>
<feature type="transmembrane region" description="Helical" evidence="7">
    <location>
        <begin position="112"/>
        <end position="134"/>
    </location>
</feature>
<evidence type="ECO:0000256" key="2">
    <source>
        <dbReference type="ARBA" id="ARBA00007262"/>
    </source>
</evidence>
<proteinExistence type="inferred from homology"/>
<keyword evidence="4 7" id="KW-1133">Transmembrane helix</keyword>
<dbReference type="EMBL" id="JARKIF010000001">
    <property type="protein sequence ID" value="KAJ7650968.1"/>
    <property type="molecule type" value="Genomic_DNA"/>
</dbReference>
<dbReference type="InterPro" id="IPR009311">
    <property type="entry name" value="IFI6/IFI27-like"/>
</dbReference>
<dbReference type="Proteomes" id="UP001221142">
    <property type="component" value="Unassembled WGS sequence"/>
</dbReference>
<comment type="similarity">
    <text evidence="2">Belongs to the IFI6/IFI27 family.</text>
</comment>
<evidence type="ECO:0000256" key="1">
    <source>
        <dbReference type="ARBA" id="ARBA00004141"/>
    </source>
</evidence>
<comment type="caution">
    <text evidence="8">The sequence shown here is derived from an EMBL/GenBank/DDBJ whole genome shotgun (WGS) entry which is preliminary data.</text>
</comment>
<dbReference type="PANTHER" id="PTHR16932:SF18">
    <property type="entry name" value="INTERFERON, ALPHA-INDUCIBLE PROTEIN 27-LIKE 2"/>
    <property type="match status" value="1"/>
</dbReference>
<comment type="subcellular location">
    <subcellularLocation>
        <location evidence="1">Membrane</location>
        <topology evidence="1">Multi-pass membrane protein</topology>
    </subcellularLocation>
</comment>
<evidence type="ECO:0000256" key="7">
    <source>
        <dbReference type="SAM" id="Phobius"/>
    </source>
</evidence>
<name>A0AAD7FZC4_9AGAR</name>
<evidence type="ECO:0000313" key="8">
    <source>
        <dbReference type="EMBL" id="KAJ7650968.1"/>
    </source>
</evidence>
<protein>
    <submittedName>
        <fullName evidence="8">Uncharacterized protein</fullName>
    </submittedName>
</protein>
<feature type="transmembrane region" description="Helical" evidence="7">
    <location>
        <begin position="141"/>
        <end position="163"/>
    </location>
</feature>
<feature type="region of interest" description="Disordered" evidence="6">
    <location>
        <begin position="1"/>
        <end position="26"/>
    </location>
</feature>
<evidence type="ECO:0000256" key="4">
    <source>
        <dbReference type="ARBA" id="ARBA00022989"/>
    </source>
</evidence>
<evidence type="ECO:0000256" key="5">
    <source>
        <dbReference type="ARBA" id="ARBA00023136"/>
    </source>
</evidence>
<keyword evidence="3 7" id="KW-0812">Transmembrane</keyword>
<evidence type="ECO:0000256" key="6">
    <source>
        <dbReference type="SAM" id="MobiDB-lite"/>
    </source>
</evidence>
<dbReference type="PANTHER" id="PTHR16932">
    <property type="entry name" value="INTERFERON ALPHA-INDUCIBLE PROTEIN 27"/>
    <property type="match status" value="1"/>
</dbReference>
<dbReference type="GO" id="GO:0016020">
    <property type="term" value="C:membrane"/>
    <property type="evidence" value="ECO:0007669"/>
    <property type="project" value="UniProtKB-SubCell"/>
</dbReference>
<dbReference type="Gene3D" id="6.10.110.10">
    <property type="match status" value="1"/>
</dbReference>
<evidence type="ECO:0000313" key="9">
    <source>
        <dbReference type="Proteomes" id="UP001221142"/>
    </source>
</evidence>
<dbReference type="InterPro" id="IPR038213">
    <property type="entry name" value="IFI6/IFI27-like_sf"/>
</dbReference>
<sequence length="194" mass="20054">MSEHSDSSDSESNVSRPRSTSSSSNAIRAIRNSGVAPQSHLETLILRAAEFISLKTLLEFVKNGNLVRLAKVVTKFIKAHRRQILGVLGLVVGIVLIANPLAMAGFGAVGPILGSAAAAWQAAIGNVAAGSLFAMLQSAGMLYAVAIPVVGSLVVGGSAVGLAHAVGALRPACEWVKGTAGRVWQWMKGKEKSS</sequence>
<accession>A0AAD7FZC4</accession>
<reference evidence="8" key="1">
    <citation type="submission" date="2023-03" db="EMBL/GenBank/DDBJ databases">
        <title>Massive genome expansion in bonnet fungi (Mycena s.s.) driven by repeated elements and novel gene families across ecological guilds.</title>
        <authorList>
            <consortium name="Lawrence Berkeley National Laboratory"/>
            <person name="Harder C.B."/>
            <person name="Miyauchi S."/>
            <person name="Viragh M."/>
            <person name="Kuo A."/>
            <person name="Thoen E."/>
            <person name="Andreopoulos B."/>
            <person name="Lu D."/>
            <person name="Skrede I."/>
            <person name="Drula E."/>
            <person name="Henrissat B."/>
            <person name="Morin E."/>
            <person name="Kohler A."/>
            <person name="Barry K."/>
            <person name="LaButti K."/>
            <person name="Morin E."/>
            <person name="Salamov A."/>
            <person name="Lipzen A."/>
            <person name="Mereny Z."/>
            <person name="Hegedus B."/>
            <person name="Baldrian P."/>
            <person name="Stursova M."/>
            <person name="Weitz H."/>
            <person name="Taylor A."/>
            <person name="Grigoriev I.V."/>
            <person name="Nagy L.G."/>
            <person name="Martin F."/>
            <person name="Kauserud H."/>
        </authorList>
    </citation>
    <scope>NUCLEOTIDE SEQUENCE</scope>
    <source>
        <strain evidence="8">9284</strain>
    </source>
</reference>
<organism evidence="8 9">
    <name type="scientific">Roridomyces roridus</name>
    <dbReference type="NCBI Taxonomy" id="1738132"/>
    <lineage>
        <taxon>Eukaryota</taxon>
        <taxon>Fungi</taxon>
        <taxon>Dikarya</taxon>
        <taxon>Basidiomycota</taxon>
        <taxon>Agaricomycotina</taxon>
        <taxon>Agaricomycetes</taxon>
        <taxon>Agaricomycetidae</taxon>
        <taxon>Agaricales</taxon>
        <taxon>Marasmiineae</taxon>
        <taxon>Mycenaceae</taxon>
        <taxon>Roridomyces</taxon>
    </lineage>
</organism>
<keyword evidence="5 7" id="KW-0472">Membrane</keyword>
<feature type="transmembrane region" description="Helical" evidence="7">
    <location>
        <begin position="84"/>
        <end position="106"/>
    </location>
</feature>
<feature type="compositionally biased region" description="Low complexity" evidence="6">
    <location>
        <begin position="10"/>
        <end position="26"/>
    </location>
</feature>
<gene>
    <name evidence="8" type="ORF">FB45DRAFT_859608</name>
</gene>
<dbReference type="AlphaFoldDB" id="A0AAD7FZC4"/>
<keyword evidence="9" id="KW-1185">Reference proteome</keyword>